<comment type="caution">
    <text evidence="3">The sequence shown here is derived from an EMBL/GenBank/DDBJ whole genome shotgun (WGS) entry which is preliminary data.</text>
</comment>
<evidence type="ECO:0000256" key="1">
    <source>
        <dbReference type="SAM" id="Phobius"/>
    </source>
</evidence>
<gene>
    <name evidence="3" type="ORF">A2478_02865</name>
</gene>
<dbReference type="AlphaFoldDB" id="A0A1F5SZZ8"/>
<proteinExistence type="predicted"/>
<organism evidence="3 4">
    <name type="scientific">Candidatus Falkowbacteria bacterium RIFOXYC2_FULL_36_12</name>
    <dbReference type="NCBI Taxonomy" id="1798002"/>
    <lineage>
        <taxon>Bacteria</taxon>
        <taxon>Candidatus Falkowiibacteriota</taxon>
    </lineage>
</organism>
<name>A0A1F5SZZ8_9BACT</name>
<keyword evidence="1" id="KW-1133">Transmembrane helix</keyword>
<dbReference type="EMBL" id="MFGJ01000006">
    <property type="protein sequence ID" value="OGF32242.1"/>
    <property type="molecule type" value="Genomic_DNA"/>
</dbReference>
<keyword evidence="2" id="KW-0732">Signal</keyword>
<sequence>MNKSLVKFIVFSLLGLIAFPAQALIVVELPNNDLCPSFSAIFVENIGWIYRGRVVNRMPSFDPNYQIETISRHYPNTSVGNPLTVLVPGNSCFETLTATIPTTEDYYFTIFPQPATELHSDVRVKFYGPRVIDDKTSRPIKDVNVYFTESSDVSQTDISGMLNPSLYIQTDVPHRTMYLARTGYELTKVEFDLPTELFENPNKLLAMPIDDIKMKRIPYFVREVRPIIPAQVYSDFEISTAYVEETSQPTPRYYFRLMLRHTASPALYVGYVELNDNLMNSSKPFEFQVFSADGAEKYSFKETSNLPYGLPRVELDIDKMKRQLLERPKTYTQQELNDMNPSPMNESKTSTSVQWIIGLTGIALLIIPAIGLMVMMKRKRSQEKLQNNTKRIASFNRASKSTSVHDRVLRARELTTDKRIDKTQSKIISKLCTQIELLVDEINKQMDSMNDASSQREALKIQRNVQFDEMRRFVDQGQHDLALAAETRYEQVSEAIKSFEESFVALSGMIVDKKKLLIDLSNFLKEAIDRADALIIDQQSTLNLVDIMEKSRDICQQATDRISNSKTINFDVNGLSTHISDARNTGVTADDISRLRDKLNREPSHS</sequence>
<reference evidence="3 4" key="1">
    <citation type="journal article" date="2016" name="Nat. Commun.">
        <title>Thousands of microbial genomes shed light on interconnected biogeochemical processes in an aquifer system.</title>
        <authorList>
            <person name="Anantharaman K."/>
            <person name="Brown C.T."/>
            <person name="Hug L.A."/>
            <person name="Sharon I."/>
            <person name="Castelle C.J."/>
            <person name="Probst A.J."/>
            <person name="Thomas B.C."/>
            <person name="Singh A."/>
            <person name="Wilkins M.J."/>
            <person name="Karaoz U."/>
            <person name="Brodie E.L."/>
            <person name="Williams K.H."/>
            <person name="Hubbard S.S."/>
            <person name="Banfield J.F."/>
        </authorList>
    </citation>
    <scope>NUCLEOTIDE SEQUENCE [LARGE SCALE GENOMIC DNA]</scope>
</reference>
<dbReference type="STRING" id="1798002.A2478_02865"/>
<protein>
    <submittedName>
        <fullName evidence="3">Uncharacterized protein</fullName>
    </submittedName>
</protein>
<dbReference type="Proteomes" id="UP000179001">
    <property type="component" value="Unassembled WGS sequence"/>
</dbReference>
<evidence type="ECO:0000313" key="3">
    <source>
        <dbReference type="EMBL" id="OGF32242.1"/>
    </source>
</evidence>
<evidence type="ECO:0000313" key="4">
    <source>
        <dbReference type="Proteomes" id="UP000179001"/>
    </source>
</evidence>
<evidence type="ECO:0000256" key="2">
    <source>
        <dbReference type="SAM" id="SignalP"/>
    </source>
</evidence>
<feature type="signal peptide" evidence="2">
    <location>
        <begin position="1"/>
        <end position="23"/>
    </location>
</feature>
<feature type="chain" id="PRO_5009521320" evidence="2">
    <location>
        <begin position="24"/>
        <end position="606"/>
    </location>
</feature>
<feature type="transmembrane region" description="Helical" evidence="1">
    <location>
        <begin position="355"/>
        <end position="376"/>
    </location>
</feature>
<keyword evidence="1" id="KW-0472">Membrane</keyword>
<accession>A0A1F5SZZ8</accession>
<keyword evidence="1" id="KW-0812">Transmembrane</keyword>